<organism evidence="1 2">
    <name type="scientific">Merluccius polli</name>
    <name type="common">Benguela hake</name>
    <name type="synonym">Merluccius cadenati</name>
    <dbReference type="NCBI Taxonomy" id="89951"/>
    <lineage>
        <taxon>Eukaryota</taxon>
        <taxon>Metazoa</taxon>
        <taxon>Chordata</taxon>
        <taxon>Craniata</taxon>
        <taxon>Vertebrata</taxon>
        <taxon>Euteleostomi</taxon>
        <taxon>Actinopterygii</taxon>
        <taxon>Neopterygii</taxon>
        <taxon>Teleostei</taxon>
        <taxon>Neoteleostei</taxon>
        <taxon>Acanthomorphata</taxon>
        <taxon>Zeiogadaria</taxon>
        <taxon>Gadariae</taxon>
        <taxon>Gadiformes</taxon>
        <taxon>Gadoidei</taxon>
        <taxon>Merlucciidae</taxon>
        <taxon>Merluccius</taxon>
    </lineage>
</organism>
<accession>A0AA47P8F2</accession>
<dbReference type="Proteomes" id="UP001174136">
    <property type="component" value="Unassembled WGS sequence"/>
</dbReference>
<proteinExistence type="predicted"/>
<gene>
    <name evidence="1" type="ORF">N1851_008870</name>
</gene>
<dbReference type="EMBL" id="JAOPHQ010001551">
    <property type="protein sequence ID" value="KAK0150217.1"/>
    <property type="molecule type" value="Genomic_DNA"/>
</dbReference>
<evidence type="ECO:0000313" key="2">
    <source>
        <dbReference type="Proteomes" id="UP001174136"/>
    </source>
</evidence>
<sequence>MTTETKRSTFFNALELEVLMLAYGEYEPIFRRRCNTAAAAKEREKGEHRCPSQRSLRSWPSAKTGVALRLEASPGEAHLSLSPPQDTSAYIRCKYTYVFIILFVIVNGRGGGPRTDDGVARS</sequence>
<reference evidence="1" key="1">
    <citation type="journal article" date="2023" name="Front. Mar. Sci.">
        <title>A new Merluccius polli reference genome to investigate the effects of global change in West African waters.</title>
        <authorList>
            <person name="Mateo J.L."/>
            <person name="Blanco-Fernandez C."/>
            <person name="Garcia-Vazquez E."/>
            <person name="Machado-Schiaffino G."/>
        </authorList>
    </citation>
    <scope>NUCLEOTIDE SEQUENCE</scope>
    <source>
        <strain evidence="1">C29</strain>
        <tissue evidence="1">Fin</tissue>
    </source>
</reference>
<evidence type="ECO:0000313" key="1">
    <source>
        <dbReference type="EMBL" id="KAK0150217.1"/>
    </source>
</evidence>
<name>A0AA47P8F2_MERPO</name>
<comment type="caution">
    <text evidence="1">The sequence shown here is derived from an EMBL/GenBank/DDBJ whole genome shotgun (WGS) entry which is preliminary data.</text>
</comment>
<protein>
    <submittedName>
        <fullName evidence="1">Uncharacterized protein</fullName>
    </submittedName>
</protein>
<dbReference type="AlphaFoldDB" id="A0AA47P8F2"/>
<keyword evidence="2" id="KW-1185">Reference proteome</keyword>